<dbReference type="EMBL" id="CAEZWH010000034">
    <property type="protein sequence ID" value="CAB4647774.1"/>
    <property type="molecule type" value="Genomic_DNA"/>
</dbReference>
<evidence type="ECO:0000256" key="6">
    <source>
        <dbReference type="ARBA" id="ARBA00023136"/>
    </source>
</evidence>
<evidence type="ECO:0000256" key="1">
    <source>
        <dbReference type="ARBA" id="ARBA00004651"/>
    </source>
</evidence>
<keyword evidence="3" id="KW-1003">Cell membrane</keyword>
<feature type="transmembrane region" description="Helical" evidence="7">
    <location>
        <begin position="40"/>
        <end position="57"/>
    </location>
</feature>
<feature type="transmembrane region" description="Helical" evidence="7">
    <location>
        <begin position="261"/>
        <end position="279"/>
    </location>
</feature>
<gene>
    <name evidence="8" type="ORF">UFOPK2166_00404</name>
    <name evidence="9" type="ORF">UFOPK2195_00296</name>
    <name evidence="10" type="ORF">UFOPK2872_00904</name>
</gene>
<feature type="transmembrane region" description="Helical" evidence="7">
    <location>
        <begin position="156"/>
        <end position="177"/>
    </location>
</feature>
<comment type="similarity">
    <text evidence="2">Belongs to the UPF0324 family.</text>
</comment>
<accession>A0A6J6KHU9</accession>
<dbReference type="EMBL" id="CAEZZM010000110">
    <property type="protein sequence ID" value="CAB4766564.1"/>
    <property type="molecule type" value="Genomic_DNA"/>
</dbReference>
<feature type="transmembrane region" description="Helical" evidence="7">
    <location>
        <begin position="223"/>
        <end position="240"/>
    </location>
</feature>
<evidence type="ECO:0000256" key="3">
    <source>
        <dbReference type="ARBA" id="ARBA00022475"/>
    </source>
</evidence>
<keyword evidence="4 7" id="KW-0812">Transmembrane</keyword>
<feature type="transmembrane region" description="Helical" evidence="7">
    <location>
        <begin position="318"/>
        <end position="339"/>
    </location>
</feature>
<dbReference type="PANTHER" id="PTHR30106:SF2">
    <property type="entry name" value="UPF0324 INNER MEMBRANE PROTEIN YEIH"/>
    <property type="match status" value="1"/>
</dbReference>
<dbReference type="PANTHER" id="PTHR30106">
    <property type="entry name" value="INNER MEMBRANE PROTEIN YEIH-RELATED"/>
    <property type="match status" value="1"/>
</dbReference>
<evidence type="ECO:0000313" key="10">
    <source>
        <dbReference type="EMBL" id="CAB4766564.1"/>
    </source>
</evidence>
<comment type="subcellular location">
    <subcellularLocation>
        <location evidence="1">Cell membrane</location>
        <topology evidence="1">Multi-pass membrane protein</topology>
    </subcellularLocation>
</comment>
<dbReference type="InterPro" id="IPR018383">
    <property type="entry name" value="UPF0324_pro"/>
</dbReference>
<feature type="transmembrane region" description="Helical" evidence="7">
    <location>
        <begin position="99"/>
        <end position="116"/>
    </location>
</feature>
<proteinExistence type="inferred from homology"/>
<dbReference type="GO" id="GO:0005886">
    <property type="term" value="C:plasma membrane"/>
    <property type="evidence" value="ECO:0007669"/>
    <property type="project" value="UniProtKB-SubCell"/>
</dbReference>
<evidence type="ECO:0000256" key="7">
    <source>
        <dbReference type="SAM" id="Phobius"/>
    </source>
</evidence>
<evidence type="ECO:0000313" key="8">
    <source>
        <dbReference type="EMBL" id="CAB4643731.1"/>
    </source>
</evidence>
<feature type="transmembrane region" description="Helical" evidence="7">
    <location>
        <begin position="16"/>
        <end position="33"/>
    </location>
</feature>
<reference evidence="9" key="1">
    <citation type="submission" date="2020-05" db="EMBL/GenBank/DDBJ databases">
        <authorList>
            <person name="Chiriac C."/>
            <person name="Salcher M."/>
            <person name="Ghai R."/>
            <person name="Kavagutti S V."/>
        </authorList>
    </citation>
    <scope>NUCLEOTIDE SEQUENCE</scope>
</reference>
<evidence type="ECO:0000313" key="9">
    <source>
        <dbReference type="EMBL" id="CAB4647774.1"/>
    </source>
</evidence>
<keyword evidence="6 7" id="KW-0472">Membrane</keyword>
<dbReference type="AlphaFoldDB" id="A0A6J6KHU9"/>
<keyword evidence="5 7" id="KW-1133">Transmembrane helix</keyword>
<dbReference type="Pfam" id="PF03601">
    <property type="entry name" value="Cons_hypoth698"/>
    <property type="match status" value="1"/>
</dbReference>
<evidence type="ECO:0000256" key="5">
    <source>
        <dbReference type="ARBA" id="ARBA00022989"/>
    </source>
</evidence>
<feature type="transmembrane region" description="Helical" evidence="7">
    <location>
        <begin position="128"/>
        <end position="149"/>
    </location>
</feature>
<feature type="transmembrane region" description="Helical" evidence="7">
    <location>
        <begin position="69"/>
        <end position="87"/>
    </location>
</feature>
<organism evidence="9">
    <name type="scientific">freshwater metagenome</name>
    <dbReference type="NCBI Taxonomy" id="449393"/>
    <lineage>
        <taxon>unclassified sequences</taxon>
        <taxon>metagenomes</taxon>
        <taxon>ecological metagenomes</taxon>
    </lineage>
</organism>
<evidence type="ECO:0000256" key="2">
    <source>
        <dbReference type="ARBA" id="ARBA00007977"/>
    </source>
</evidence>
<sequence length="340" mass="35618">MVKFYNSQVLHVARRYAPGLIFAFAVTSVGFAVHQRFDRVSPLVASLVLGVLIGNTGRVPKSFTPGQHFAAKRILRFGIVLLGTQLAAEQIVELGGREVIVVLLVVATTFLGTMWLGPRLGVSKSLSLLIATGFSICGASAVAAVDGVVDADEEEVAYAIALVTLCGSLAIAVLPLLRDVVGLTDPHLFGAWVGASVHDVAQVIATSSTGGNDAVHSATVVKLSRVLLLAPLIGVISVWIQRPSAGITPRFPGRKAPLVPAFVVGFIAMVILRTVGAIPDEWLSPLKSIEQWALAAALVGLGSEVKFRALVKVGGRPLVLALTSWACIAIVSLLGVKYIA</sequence>
<name>A0A6J6KHU9_9ZZZZ</name>
<evidence type="ECO:0000256" key="4">
    <source>
        <dbReference type="ARBA" id="ARBA00022692"/>
    </source>
</evidence>
<protein>
    <submittedName>
        <fullName evidence="9">Unannotated protein</fullName>
    </submittedName>
</protein>
<dbReference type="EMBL" id="CAEZWB010000033">
    <property type="protein sequence ID" value="CAB4643731.1"/>
    <property type="molecule type" value="Genomic_DNA"/>
</dbReference>